<evidence type="ECO:0000256" key="6">
    <source>
        <dbReference type="ARBA" id="ARBA00023136"/>
    </source>
</evidence>
<protein>
    <submittedName>
        <fullName evidence="10">Carbohydrate ABC transporter permease</fullName>
    </submittedName>
</protein>
<feature type="transmembrane region" description="Helical" evidence="7">
    <location>
        <begin position="171"/>
        <end position="192"/>
    </location>
</feature>
<feature type="transmembrane region" description="Helical" evidence="7">
    <location>
        <begin position="104"/>
        <end position="128"/>
    </location>
</feature>
<dbReference type="RefSeq" id="WP_166053006.1">
    <property type="nucleotide sequence ID" value="NZ_JAAMPJ010000012.1"/>
</dbReference>
<dbReference type="AlphaFoldDB" id="A0A7C9RVW1"/>
<accession>A0A7C9RVW1</accession>
<dbReference type="InterPro" id="IPR000515">
    <property type="entry name" value="MetI-like"/>
</dbReference>
<keyword evidence="3" id="KW-1003">Cell membrane</keyword>
<comment type="similarity">
    <text evidence="7">Belongs to the binding-protein-dependent transport system permease family.</text>
</comment>
<dbReference type="GO" id="GO:0005886">
    <property type="term" value="C:plasma membrane"/>
    <property type="evidence" value="ECO:0007669"/>
    <property type="project" value="UniProtKB-SubCell"/>
</dbReference>
<comment type="caution">
    <text evidence="10">The sequence shown here is derived from an EMBL/GenBank/DDBJ whole genome shotgun (WGS) entry which is preliminary data.</text>
</comment>
<feature type="transmembrane region" description="Helical" evidence="7">
    <location>
        <begin position="289"/>
        <end position="310"/>
    </location>
</feature>
<evidence type="ECO:0000256" key="7">
    <source>
        <dbReference type="RuleBase" id="RU363032"/>
    </source>
</evidence>
<dbReference type="Gene3D" id="1.10.3720.10">
    <property type="entry name" value="MetI-like"/>
    <property type="match status" value="1"/>
</dbReference>
<evidence type="ECO:0000256" key="5">
    <source>
        <dbReference type="ARBA" id="ARBA00022989"/>
    </source>
</evidence>
<evidence type="ECO:0000256" key="2">
    <source>
        <dbReference type="ARBA" id="ARBA00022448"/>
    </source>
</evidence>
<dbReference type="Pfam" id="PF00528">
    <property type="entry name" value="BPD_transp_1"/>
    <property type="match status" value="1"/>
</dbReference>
<feature type="domain" description="ABC transmembrane type-1" evidence="9">
    <location>
        <begin position="105"/>
        <end position="310"/>
    </location>
</feature>
<feature type="transmembrane region" description="Helical" evidence="7">
    <location>
        <begin position="47"/>
        <end position="68"/>
    </location>
</feature>
<keyword evidence="6 7" id="KW-0472">Membrane</keyword>
<feature type="transmembrane region" description="Helical" evidence="7">
    <location>
        <begin position="140"/>
        <end position="165"/>
    </location>
</feature>
<dbReference type="CDD" id="cd06261">
    <property type="entry name" value="TM_PBP2"/>
    <property type="match status" value="1"/>
</dbReference>
<evidence type="ECO:0000313" key="10">
    <source>
        <dbReference type="EMBL" id="NGY64189.1"/>
    </source>
</evidence>
<organism evidence="10 11">
    <name type="scientific">Lentzea alba</name>
    <dbReference type="NCBI Taxonomy" id="2714351"/>
    <lineage>
        <taxon>Bacteria</taxon>
        <taxon>Bacillati</taxon>
        <taxon>Actinomycetota</taxon>
        <taxon>Actinomycetes</taxon>
        <taxon>Pseudonocardiales</taxon>
        <taxon>Pseudonocardiaceae</taxon>
        <taxon>Lentzea</taxon>
    </lineage>
</organism>
<feature type="region of interest" description="Disordered" evidence="8">
    <location>
        <begin position="1"/>
        <end position="36"/>
    </location>
</feature>
<keyword evidence="5 7" id="KW-1133">Transmembrane helix</keyword>
<dbReference type="PANTHER" id="PTHR43744">
    <property type="entry name" value="ABC TRANSPORTER PERMEASE PROTEIN MG189-RELATED-RELATED"/>
    <property type="match status" value="1"/>
</dbReference>
<dbReference type="Proteomes" id="UP000481360">
    <property type="component" value="Unassembled WGS sequence"/>
</dbReference>
<feature type="transmembrane region" description="Helical" evidence="7">
    <location>
        <begin position="213"/>
        <end position="238"/>
    </location>
</feature>
<keyword evidence="2 7" id="KW-0813">Transport</keyword>
<sequence>MTDTLTTDRPSSPVAAAKPVARGRKRNPRRPAWEEPPTALGQAAKGVPLGVVLLAVLGPLWIIVVTSLSTRAAVNRAGGLVIWPDGLTLEAYRQMLGDPTVRTALLVSLGITLVGTAVSLVISILCAYGLSRPRSVGHRFLLVLLIITMFVSGGLIPTFLVVTGLGGYGQWWALILPGAVSVFNILVLRSFYSETSADLIDAARVDGAGDWRILWSVVLPTSRAVTAVVALFYAVGYWNSFFNVMLYMPTESERWPLTYVLLTYVNRGNGLPGSINSGFGTAHAQTAPLSLQMAVVVLTLVPLLLVYPFLQKHFRTGVLTGAIKG</sequence>
<dbReference type="GO" id="GO:0055085">
    <property type="term" value="P:transmembrane transport"/>
    <property type="evidence" value="ECO:0007669"/>
    <property type="project" value="InterPro"/>
</dbReference>
<evidence type="ECO:0000256" key="8">
    <source>
        <dbReference type="SAM" id="MobiDB-lite"/>
    </source>
</evidence>
<evidence type="ECO:0000256" key="1">
    <source>
        <dbReference type="ARBA" id="ARBA00004651"/>
    </source>
</evidence>
<dbReference type="InterPro" id="IPR035906">
    <property type="entry name" value="MetI-like_sf"/>
</dbReference>
<reference evidence="10 11" key="1">
    <citation type="submission" date="2020-03" db="EMBL/GenBank/DDBJ databases">
        <title>Isolation and identification of active actinomycetes.</title>
        <authorList>
            <person name="Sun X."/>
        </authorList>
    </citation>
    <scope>NUCLEOTIDE SEQUENCE [LARGE SCALE GENOMIC DNA]</scope>
    <source>
        <strain evidence="10 11">NEAU-D13</strain>
    </source>
</reference>
<dbReference type="PANTHER" id="PTHR43744:SF9">
    <property type="entry name" value="POLYGALACTURONAN_RHAMNOGALACTURONAN TRANSPORT SYSTEM PERMEASE PROTEIN YTCP"/>
    <property type="match status" value="1"/>
</dbReference>
<gene>
    <name evidence="10" type="ORF">G7043_35285</name>
</gene>
<name>A0A7C9RVW1_9PSEU</name>
<keyword evidence="4 7" id="KW-0812">Transmembrane</keyword>
<feature type="compositionally biased region" description="Low complexity" evidence="8">
    <location>
        <begin position="10"/>
        <end position="20"/>
    </location>
</feature>
<proteinExistence type="inferred from homology"/>
<dbReference type="SUPFAM" id="SSF161098">
    <property type="entry name" value="MetI-like"/>
    <property type="match status" value="1"/>
</dbReference>
<evidence type="ECO:0000313" key="11">
    <source>
        <dbReference type="Proteomes" id="UP000481360"/>
    </source>
</evidence>
<keyword evidence="11" id="KW-1185">Reference proteome</keyword>
<evidence type="ECO:0000256" key="4">
    <source>
        <dbReference type="ARBA" id="ARBA00022692"/>
    </source>
</evidence>
<comment type="subcellular location">
    <subcellularLocation>
        <location evidence="1 7">Cell membrane</location>
        <topology evidence="1 7">Multi-pass membrane protein</topology>
    </subcellularLocation>
</comment>
<dbReference type="PROSITE" id="PS50928">
    <property type="entry name" value="ABC_TM1"/>
    <property type="match status" value="1"/>
</dbReference>
<evidence type="ECO:0000256" key="3">
    <source>
        <dbReference type="ARBA" id="ARBA00022475"/>
    </source>
</evidence>
<dbReference type="EMBL" id="JAAMPJ010000012">
    <property type="protein sequence ID" value="NGY64189.1"/>
    <property type="molecule type" value="Genomic_DNA"/>
</dbReference>
<evidence type="ECO:0000259" key="9">
    <source>
        <dbReference type="PROSITE" id="PS50928"/>
    </source>
</evidence>